<evidence type="ECO:0000313" key="2">
    <source>
        <dbReference type="Proteomes" id="UP000037540"/>
    </source>
</evidence>
<dbReference type="AlphaFoldDB" id="A0A9Q1ZFG9"/>
<proteinExistence type="predicted"/>
<organism evidence="1 2">
    <name type="scientific">Clostridium botulinum</name>
    <dbReference type="NCBI Taxonomy" id="1491"/>
    <lineage>
        <taxon>Bacteria</taxon>
        <taxon>Bacillati</taxon>
        <taxon>Bacillota</taxon>
        <taxon>Clostridia</taxon>
        <taxon>Eubacteriales</taxon>
        <taxon>Clostridiaceae</taxon>
        <taxon>Clostridium</taxon>
    </lineage>
</organism>
<evidence type="ECO:0008006" key="3">
    <source>
        <dbReference type="Google" id="ProtNLM"/>
    </source>
</evidence>
<dbReference type="InterPro" id="IPR043504">
    <property type="entry name" value="Peptidase_S1_PA_chymotrypsin"/>
</dbReference>
<dbReference type="Proteomes" id="UP000037540">
    <property type="component" value="Unassembled WGS sequence"/>
</dbReference>
<dbReference type="Pfam" id="PF13365">
    <property type="entry name" value="Trypsin_2"/>
    <property type="match status" value="1"/>
</dbReference>
<dbReference type="Gene3D" id="2.40.10.10">
    <property type="entry name" value="Trypsin-like serine proteases"/>
    <property type="match status" value="2"/>
</dbReference>
<gene>
    <name evidence="1" type="ORF">ADU74_01740</name>
</gene>
<dbReference type="RefSeq" id="WP_019278148.1">
    <property type="nucleotide sequence ID" value="NZ_LGVO01000020.1"/>
</dbReference>
<dbReference type="OrthoDB" id="104542at2"/>
<dbReference type="EMBL" id="LGVR01000006">
    <property type="protein sequence ID" value="KOA90010.1"/>
    <property type="molecule type" value="Genomic_DNA"/>
</dbReference>
<name>A0A9Q1ZFG9_CLOBO</name>
<evidence type="ECO:0000313" key="1">
    <source>
        <dbReference type="EMBL" id="KOA90010.1"/>
    </source>
</evidence>
<accession>A0A9Q1ZFG9</accession>
<dbReference type="InterPro" id="IPR009003">
    <property type="entry name" value="Peptidase_S1_PA"/>
</dbReference>
<comment type="caution">
    <text evidence="1">The sequence shown here is derived from an EMBL/GenBank/DDBJ whole genome shotgun (WGS) entry which is preliminary data.</text>
</comment>
<sequence>MIAYCDLEQKIKCICNCEYKYFLNKANVIGIGMGYKETNGFCTCQKCITTFVTNKIKSNRINSKDLIPTFYKGILTDVVEMSIPRTCSLTKRIRPVLGGYSIGVDGLKAGTTGCLVADNKHDYILTCNHVVAGNTIEKVNKVVVQPAPKFGGKVPKDAVGLVRKFVPVNVRGEFNYVDAAIVQTDRSKSSIAIAYVGPIKGTNFTKIGQKVKKVGATTELTTGIVKTKFTVIIIDFLGRQVTFKNQTTTTKMSDDGDSGSILLNDKNEALGMLMGNNSTISIYNNITDVVQSLEVHILRS</sequence>
<protein>
    <recommendedName>
        <fullName evidence="3">Serine protease</fullName>
    </recommendedName>
</protein>
<reference evidence="1 2" key="1">
    <citation type="submission" date="2015-07" db="EMBL/GenBank/DDBJ databases">
        <title>Draft genome sequences of 17 French Clostridium botulinum group III.</title>
        <authorList>
            <person name="Woudstra C."/>
            <person name="Le Marechal C."/>
            <person name="Souillard R."/>
            <person name="Bayon-Auboyer M.-H."/>
            <person name="Dessouter D."/>
            <person name="Fach P."/>
        </authorList>
    </citation>
    <scope>NUCLEOTIDE SEQUENCE [LARGE SCALE GENOMIC DNA]</scope>
    <source>
        <strain evidence="1 2">12LNRI-CD</strain>
    </source>
</reference>
<dbReference type="SUPFAM" id="SSF50494">
    <property type="entry name" value="Trypsin-like serine proteases"/>
    <property type="match status" value="1"/>
</dbReference>